<dbReference type="AlphaFoldDB" id="A0A6B8RG49"/>
<dbReference type="InterPro" id="IPR000522">
    <property type="entry name" value="ABC_transptr_permease_BtuC"/>
</dbReference>
<evidence type="ECO:0000256" key="8">
    <source>
        <dbReference type="SAM" id="Phobius"/>
    </source>
</evidence>
<dbReference type="OrthoDB" id="9811721at2"/>
<dbReference type="KEGG" id="ppsc:EHS13_06485"/>
<evidence type="ECO:0000313" key="9">
    <source>
        <dbReference type="EMBL" id="QGQ94555.1"/>
    </source>
</evidence>
<evidence type="ECO:0000256" key="4">
    <source>
        <dbReference type="ARBA" id="ARBA00022475"/>
    </source>
</evidence>
<feature type="transmembrane region" description="Helical" evidence="8">
    <location>
        <begin position="317"/>
        <end position="334"/>
    </location>
</feature>
<feature type="transmembrane region" description="Helical" evidence="8">
    <location>
        <begin position="156"/>
        <end position="178"/>
    </location>
</feature>
<keyword evidence="4" id="KW-1003">Cell membrane</keyword>
<dbReference type="CDD" id="cd06550">
    <property type="entry name" value="TM_ABC_iron-siderophores_like"/>
    <property type="match status" value="1"/>
</dbReference>
<dbReference type="InterPro" id="IPR037294">
    <property type="entry name" value="ABC_BtuC-like"/>
</dbReference>
<feature type="transmembrane region" description="Helical" evidence="8">
    <location>
        <begin position="92"/>
        <end position="110"/>
    </location>
</feature>
<comment type="subcellular location">
    <subcellularLocation>
        <location evidence="1">Cell membrane</location>
        <topology evidence="1">Multi-pass membrane protein</topology>
    </subcellularLocation>
</comment>
<feature type="transmembrane region" description="Helical" evidence="8">
    <location>
        <begin position="246"/>
        <end position="275"/>
    </location>
</feature>
<name>A0A6B8RG49_9BACL</name>
<dbReference type="GO" id="GO:0022857">
    <property type="term" value="F:transmembrane transporter activity"/>
    <property type="evidence" value="ECO:0007669"/>
    <property type="project" value="InterPro"/>
</dbReference>
<dbReference type="Pfam" id="PF01032">
    <property type="entry name" value="FecCD"/>
    <property type="match status" value="1"/>
</dbReference>
<keyword evidence="7 8" id="KW-0472">Membrane</keyword>
<dbReference type="Gene3D" id="1.10.3470.10">
    <property type="entry name" value="ABC transporter involved in vitamin B12 uptake, BtuC"/>
    <property type="match status" value="1"/>
</dbReference>
<accession>A0A6B8RG49</accession>
<dbReference type="FunFam" id="1.10.3470.10:FF:000001">
    <property type="entry name" value="Vitamin B12 ABC transporter permease BtuC"/>
    <property type="match status" value="1"/>
</dbReference>
<dbReference type="PANTHER" id="PTHR30472:SF64">
    <property type="entry name" value="IRON(3+)-HYDROXAMATE IMPORT SYSTEM PERMEASE PROTEIN FHUG"/>
    <property type="match status" value="1"/>
</dbReference>
<gene>
    <name evidence="9" type="ORF">EHS13_06485</name>
</gene>
<sequence length="337" mass="35804">MNSSMKNPKLTMLGLLVLIVSTILLSLNLGSIHLAPLEVVQTLFGGGTAKNELVLFDLRLPRILLALFIGAGLAIAGTLLQAVSENDLAEPGIIGINAGAGFGVVVYLLFSHSSTLETLSLLKILSIPLAAILGGMLAATITYSFASRNGLSPIRLILIGIAVNAGFNAIIIYCEMKLDSYGLTSMVVWLSGSIWVSNWSYVWSTLPWLLVLIPIVLFRAKTLDIMKLGDHTSIGLGVTLQRERKLFLLIAVILTGVCVSIGGGIAFVGLIAPHLARRLVGVNHHKLIPTALLLGALLVLVADTLGKNLMDANEIPVGLLIAVIGAPYFIYLLMKAK</sequence>
<dbReference type="GO" id="GO:0005886">
    <property type="term" value="C:plasma membrane"/>
    <property type="evidence" value="ECO:0007669"/>
    <property type="project" value="UniProtKB-SubCell"/>
</dbReference>
<dbReference type="EMBL" id="CP034235">
    <property type="protein sequence ID" value="QGQ94555.1"/>
    <property type="molecule type" value="Genomic_DNA"/>
</dbReference>
<comment type="similarity">
    <text evidence="2">Belongs to the binding-protein-dependent transport system permease family. FecCD subfamily.</text>
</comment>
<proteinExistence type="inferred from homology"/>
<evidence type="ECO:0000256" key="2">
    <source>
        <dbReference type="ARBA" id="ARBA00007935"/>
    </source>
</evidence>
<dbReference type="SUPFAM" id="SSF81345">
    <property type="entry name" value="ABC transporter involved in vitamin B12 uptake, BtuC"/>
    <property type="match status" value="1"/>
</dbReference>
<evidence type="ECO:0000256" key="1">
    <source>
        <dbReference type="ARBA" id="ARBA00004651"/>
    </source>
</evidence>
<evidence type="ECO:0000256" key="5">
    <source>
        <dbReference type="ARBA" id="ARBA00022692"/>
    </source>
</evidence>
<keyword evidence="3" id="KW-0813">Transport</keyword>
<feature type="transmembrane region" description="Helical" evidence="8">
    <location>
        <begin position="61"/>
        <end position="80"/>
    </location>
</feature>
<reference evidence="10" key="1">
    <citation type="submission" date="2018-11" db="EMBL/GenBank/DDBJ databases">
        <title>Complete genome sequence of Paenibacillus sp. ML311-T8.</title>
        <authorList>
            <person name="Nam Y.-D."/>
            <person name="Kang J."/>
            <person name="Chung W.-H."/>
            <person name="Park Y.S."/>
        </authorList>
    </citation>
    <scope>NUCLEOTIDE SEQUENCE [LARGE SCALE GENOMIC DNA]</scope>
    <source>
        <strain evidence="10">ML311-T8</strain>
    </source>
</reference>
<keyword evidence="5 8" id="KW-0812">Transmembrane</keyword>
<dbReference type="PANTHER" id="PTHR30472">
    <property type="entry name" value="FERRIC ENTEROBACTIN TRANSPORT SYSTEM PERMEASE PROTEIN"/>
    <property type="match status" value="1"/>
</dbReference>
<feature type="transmembrane region" description="Helical" evidence="8">
    <location>
        <begin position="287"/>
        <end position="305"/>
    </location>
</feature>
<protein>
    <submittedName>
        <fullName evidence="9">Iron ABC transporter permease</fullName>
    </submittedName>
</protein>
<evidence type="ECO:0000256" key="3">
    <source>
        <dbReference type="ARBA" id="ARBA00022448"/>
    </source>
</evidence>
<evidence type="ECO:0000256" key="6">
    <source>
        <dbReference type="ARBA" id="ARBA00022989"/>
    </source>
</evidence>
<feature type="transmembrane region" description="Helical" evidence="8">
    <location>
        <begin position="198"/>
        <end position="218"/>
    </location>
</feature>
<keyword evidence="6 8" id="KW-1133">Transmembrane helix</keyword>
<feature type="transmembrane region" description="Helical" evidence="8">
    <location>
        <begin position="122"/>
        <end position="144"/>
    </location>
</feature>
<dbReference type="GO" id="GO:0033214">
    <property type="term" value="P:siderophore-iron import into cell"/>
    <property type="evidence" value="ECO:0007669"/>
    <property type="project" value="TreeGrafter"/>
</dbReference>
<evidence type="ECO:0000313" key="10">
    <source>
        <dbReference type="Proteomes" id="UP000426246"/>
    </source>
</evidence>
<organism evidence="9 10">
    <name type="scientific">Paenibacillus psychroresistens</name>
    <dbReference type="NCBI Taxonomy" id="1778678"/>
    <lineage>
        <taxon>Bacteria</taxon>
        <taxon>Bacillati</taxon>
        <taxon>Bacillota</taxon>
        <taxon>Bacilli</taxon>
        <taxon>Bacillales</taxon>
        <taxon>Paenibacillaceae</taxon>
        <taxon>Paenibacillus</taxon>
    </lineage>
</organism>
<dbReference type="Proteomes" id="UP000426246">
    <property type="component" value="Chromosome"/>
</dbReference>
<keyword evidence="10" id="KW-1185">Reference proteome</keyword>
<evidence type="ECO:0000256" key="7">
    <source>
        <dbReference type="ARBA" id="ARBA00023136"/>
    </source>
</evidence>
<dbReference type="RefSeq" id="WP_155699562.1">
    <property type="nucleotide sequence ID" value="NZ_CP034235.1"/>
</dbReference>